<dbReference type="RefSeq" id="WP_089756664.1">
    <property type="nucleotide sequence ID" value="NZ_FNKL01000004.1"/>
</dbReference>
<proteinExistence type="predicted"/>
<accession>A0A1H1FNC5</accession>
<evidence type="ECO:0000313" key="1">
    <source>
        <dbReference type="EMBL" id="SDR02394.1"/>
    </source>
</evidence>
<dbReference type="EMBL" id="FNKL01000004">
    <property type="protein sequence ID" value="SDR02394.1"/>
    <property type="molecule type" value="Genomic_DNA"/>
</dbReference>
<sequence>MNYTIEELQIIEKVKSEGDDIWKNKLLEPIKRKIKLYYRTNNSEQCCYCRRDFQDEFNYVIDIEHILPKGNILFTEYMFEIDNLNISCKRCNMNIKNDRIDFIVDISKIKPDYKISNKYYFIHPNFDNYFEHIDYEVSIRNNKKLIKYITKSDKGRYSYTYFHLERIEIDTFSEAQGVKTLDTELNPTLPEETKSRFEELIDKI</sequence>
<dbReference type="Gene3D" id="1.10.30.50">
    <property type="match status" value="1"/>
</dbReference>
<evidence type="ECO:0008006" key="3">
    <source>
        <dbReference type="Google" id="ProtNLM"/>
    </source>
</evidence>
<reference evidence="2" key="1">
    <citation type="submission" date="2016-10" db="EMBL/GenBank/DDBJ databases">
        <authorList>
            <person name="Varghese N."/>
            <person name="Submissions S."/>
        </authorList>
    </citation>
    <scope>NUCLEOTIDE SEQUENCE [LARGE SCALE GENOMIC DNA]</scope>
    <source>
        <strain evidence="2">DSM 17072</strain>
    </source>
</reference>
<organism evidence="1 2">
    <name type="scientific">Chryseobacterium soldanellicola</name>
    <dbReference type="NCBI Taxonomy" id="311333"/>
    <lineage>
        <taxon>Bacteria</taxon>
        <taxon>Pseudomonadati</taxon>
        <taxon>Bacteroidota</taxon>
        <taxon>Flavobacteriia</taxon>
        <taxon>Flavobacteriales</taxon>
        <taxon>Weeksellaceae</taxon>
        <taxon>Chryseobacterium group</taxon>
        <taxon>Chryseobacterium</taxon>
    </lineage>
</organism>
<dbReference type="STRING" id="311333.SAMN05421664_3160"/>
<keyword evidence="2" id="KW-1185">Reference proteome</keyword>
<gene>
    <name evidence="1" type="ORF">SAMN05421664_3160</name>
</gene>
<dbReference type="Proteomes" id="UP000199627">
    <property type="component" value="Unassembled WGS sequence"/>
</dbReference>
<dbReference type="AlphaFoldDB" id="A0A1H1FNC5"/>
<evidence type="ECO:0000313" key="2">
    <source>
        <dbReference type="Proteomes" id="UP000199627"/>
    </source>
</evidence>
<protein>
    <recommendedName>
        <fullName evidence="3">HNH endonuclease</fullName>
    </recommendedName>
</protein>
<dbReference type="OrthoDB" id="5918473at2"/>
<name>A0A1H1FNC5_9FLAO</name>